<organism evidence="2 3">
    <name type="scientific">Pseudochrobactrum saccharolyticum</name>
    <dbReference type="NCBI Taxonomy" id="354352"/>
    <lineage>
        <taxon>Bacteria</taxon>
        <taxon>Pseudomonadati</taxon>
        <taxon>Pseudomonadota</taxon>
        <taxon>Alphaproteobacteria</taxon>
        <taxon>Hyphomicrobiales</taxon>
        <taxon>Brucellaceae</taxon>
        <taxon>Pseudochrobactrum</taxon>
    </lineage>
</organism>
<dbReference type="Proteomes" id="UP000531231">
    <property type="component" value="Unassembled WGS sequence"/>
</dbReference>
<dbReference type="InterPro" id="IPR002711">
    <property type="entry name" value="HNH"/>
</dbReference>
<dbReference type="CDD" id="cd00085">
    <property type="entry name" value="HNHc"/>
    <property type="match status" value="1"/>
</dbReference>
<dbReference type="EMBL" id="JACHIL010000006">
    <property type="protein sequence ID" value="MBB5092610.1"/>
    <property type="molecule type" value="Genomic_DNA"/>
</dbReference>
<evidence type="ECO:0000313" key="3">
    <source>
        <dbReference type="Proteomes" id="UP000531231"/>
    </source>
</evidence>
<keyword evidence="2" id="KW-0378">Hydrolase</keyword>
<dbReference type="GO" id="GO:0004519">
    <property type="term" value="F:endonuclease activity"/>
    <property type="evidence" value="ECO:0007669"/>
    <property type="project" value="InterPro"/>
</dbReference>
<gene>
    <name evidence="2" type="ORF">HNQ68_003167</name>
</gene>
<dbReference type="AlphaFoldDB" id="A0A7W8EPH7"/>
<keyword evidence="3" id="KW-1185">Reference proteome</keyword>
<evidence type="ECO:0000259" key="1">
    <source>
        <dbReference type="Pfam" id="PF01844"/>
    </source>
</evidence>
<comment type="caution">
    <text evidence="2">The sequence shown here is derived from an EMBL/GenBank/DDBJ whole genome shotgun (WGS) entry which is preliminary data.</text>
</comment>
<dbReference type="InterPro" id="IPR003615">
    <property type="entry name" value="HNH_nuc"/>
</dbReference>
<evidence type="ECO:0000313" key="2">
    <source>
        <dbReference type="EMBL" id="MBB5092610.1"/>
    </source>
</evidence>
<dbReference type="EC" id="3.1.21.-" evidence="2"/>
<sequence>MARNPPWSRDELIIALDLYMRNEGKLPPQAAVDEVSRLLRSIAGRTADSNDNYRNRNAVLMKLGNFQAIDPSFVATGRSGLSRGARGDKEVWDDFASDPNRLSETAHAIVTLACVFDNLKDNVDEGAEASEGRVLTRVHRYRERNAKLRSKKIASIIARGGTIACEICNFDFEETYGDHGRGFIEVHHLLPLHELTEARANRLEDLALVCANCHRMLHASRPWLTLEGLKYLIKINDPA</sequence>
<dbReference type="GO" id="GO:0008270">
    <property type="term" value="F:zinc ion binding"/>
    <property type="evidence" value="ECO:0007669"/>
    <property type="project" value="InterPro"/>
</dbReference>
<dbReference type="Pfam" id="PF01844">
    <property type="entry name" value="HNH"/>
    <property type="match status" value="1"/>
</dbReference>
<reference evidence="2 3" key="1">
    <citation type="submission" date="2020-08" db="EMBL/GenBank/DDBJ databases">
        <title>Genomic Encyclopedia of Type Strains, Phase IV (KMG-IV): sequencing the most valuable type-strain genomes for metagenomic binning, comparative biology and taxonomic classification.</title>
        <authorList>
            <person name="Goeker M."/>
        </authorList>
    </citation>
    <scope>NUCLEOTIDE SEQUENCE [LARGE SCALE GENOMIC DNA]</scope>
    <source>
        <strain evidence="2 3">DSM 25620</strain>
    </source>
</reference>
<dbReference type="RefSeq" id="WP_151160330.1">
    <property type="nucleotide sequence ID" value="NZ_JACHIL010000006.1"/>
</dbReference>
<dbReference type="GO" id="GO:0003676">
    <property type="term" value="F:nucleic acid binding"/>
    <property type="evidence" value="ECO:0007669"/>
    <property type="project" value="InterPro"/>
</dbReference>
<accession>A0A7W8EPH7</accession>
<dbReference type="GO" id="GO:0016787">
    <property type="term" value="F:hydrolase activity"/>
    <property type="evidence" value="ECO:0007669"/>
    <property type="project" value="UniProtKB-KW"/>
</dbReference>
<proteinExistence type="predicted"/>
<feature type="domain" description="HNH" evidence="1">
    <location>
        <begin position="165"/>
        <end position="219"/>
    </location>
</feature>
<name>A0A7W8EPH7_9HYPH</name>
<protein>
    <submittedName>
        <fullName evidence="2">5-methylcytosine-specific restriction protein A</fullName>
        <ecNumber evidence="2">3.1.21.-</ecNumber>
    </submittedName>
</protein>